<keyword evidence="8" id="KW-1185">Reference proteome</keyword>
<gene>
    <name evidence="7" type="ORF">PSON_ATCC_30995.1.T0870141</name>
</gene>
<name>A0A8S1PW10_9CILI</name>
<dbReference type="PANTHER" id="PTHR22974:SF23">
    <property type="entry name" value="TOUSLED-LIKE KINASE, ISOFORM G"/>
    <property type="match status" value="1"/>
</dbReference>
<keyword evidence="1" id="KW-0723">Serine/threonine-protein kinase</keyword>
<evidence type="ECO:0000256" key="5">
    <source>
        <dbReference type="ARBA" id="ARBA00022840"/>
    </source>
</evidence>
<dbReference type="GO" id="GO:0004674">
    <property type="term" value="F:protein serine/threonine kinase activity"/>
    <property type="evidence" value="ECO:0007669"/>
    <property type="project" value="UniProtKB-KW"/>
</dbReference>
<dbReference type="GO" id="GO:0035556">
    <property type="term" value="P:intracellular signal transduction"/>
    <property type="evidence" value="ECO:0007669"/>
    <property type="project" value="TreeGrafter"/>
</dbReference>
<dbReference type="Proteomes" id="UP000692954">
    <property type="component" value="Unassembled WGS sequence"/>
</dbReference>
<protein>
    <recommendedName>
        <fullName evidence="6">Protein kinase domain-containing protein</fullName>
    </recommendedName>
</protein>
<dbReference type="PROSITE" id="PS50011">
    <property type="entry name" value="PROTEIN_KINASE_DOM"/>
    <property type="match status" value="1"/>
</dbReference>
<dbReference type="GO" id="GO:0005524">
    <property type="term" value="F:ATP binding"/>
    <property type="evidence" value="ECO:0007669"/>
    <property type="project" value="UniProtKB-KW"/>
</dbReference>
<evidence type="ECO:0000313" key="7">
    <source>
        <dbReference type="EMBL" id="CAD8106753.1"/>
    </source>
</evidence>
<proteinExistence type="predicted"/>
<dbReference type="AlphaFoldDB" id="A0A8S1PW10"/>
<reference evidence="7" key="1">
    <citation type="submission" date="2021-01" db="EMBL/GenBank/DDBJ databases">
        <authorList>
            <consortium name="Genoscope - CEA"/>
            <person name="William W."/>
        </authorList>
    </citation>
    <scope>NUCLEOTIDE SEQUENCE</scope>
</reference>
<dbReference type="Pfam" id="PF00069">
    <property type="entry name" value="Pkinase"/>
    <property type="match status" value="1"/>
</dbReference>
<keyword evidence="5" id="KW-0067">ATP-binding</keyword>
<dbReference type="InterPro" id="IPR000719">
    <property type="entry name" value="Prot_kinase_dom"/>
</dbReference>
<evidence type="ECO:0000256" key="1">
    <source>
        <dbReference type="ARBA" id="ARBA00022527"/>
    </source>
</evidence>
<keyword evidence="4" id="KW-0418">Kinase</keyword>
<evidence type="ECO:0000313" key="8">
    <source>
        <dbReference type="Proteomes" id="UP000692954"/>
    </source>
</evidence>
<dbReference type="GO" id="GO:0005634">
    <property type="term" value="C:nucleus"/>
    <property type="evidence" value="ECO:0007669"/>
    <property type="project" value="TreeGrafter"/>
</dbReference>
<dbReference type="PANTHER" id="PTHR22974">
    <property type="entry name" value="MIXED LINEAGE PROTEIN KINASE"/>
    <property type="match status" value="1"/>
</dbReference>
<dbReference type="GO" id="GO:0007059">
    <property type="term" value="P:chromosome segregation"/>
    <property type="evidence" value="ECO:0007669"/>
    <property type="project" value="TreeGrafter"/>
</dbReference>
<sequence length="124" mass="14450">MSMQSFGFGYNKIGVNIIRIRNLLVFVQECFMEQPNVQISTKVDVWSIGVILIEMIFGKKPFGEGISQERIAQERVFLNSFQVIFPLQSTVSQECKDFILKCLTYNMEARWNITEAFYSNYIQL</sequence>
<dbReference type="OrthoDB" id="346907at2759"/>
<keyword evidence="3" id="KW-0547">Nucleotide-binding</keyword>
<evidence type="ECO:0000259" key="6">
    <source>
        <dbReference type="PROSITE" id="PS50011"/>
    </source>
</evidence>
<keyword evidence="2" id="KW-0808">Transferase</keyword>
<evidence type="ECO:0000256" key="3">
    <source>
        <dbReference type="ARBA" id="ARBA00022741"/>
    </source>
</evidence>
<accession>A0A8S1PW10</accession>
<dbReference type="EMBL" id="CAJJDN010000087">
    <property type="protein sequence ID" value="CAD8106753.1"/>
    <property type="molecule type" value="Genomic_DNA"/>
</dbReference>
<evidence type="ECO:0000256" key="4">
    <source>
        <dbReference type="ARBA" id="ARBA00022777"/>
    </source>
</evidence>
<comment type="caution">
    <text evidence="7">The sequence shown here is derived from an EMBL/GenBank/DDBJ whole genome shotgun (WGS) entry which is preliminary data.</text>
</comment>
<evidence type="ECO:0000256" key="2">
    <source>
        <dbReference type="ARBA" id="ARBA00022679"/>
    </source>
</evidence>
<feature type="domain" description="Protein kinase" evidence="6">
    <location>
        <begin position="1"/>
        <end position="122"/>
    </location>
</feature>
<organism evidence="7 8">
    <name type="scientific">Paramecium sonneborni</name>
    <dbReference type="NCBI Taxonomy" id="65129"/>
    <lineage>
        <taxon>Eukaryota</taxon>
        <taxon>Sar</taxon>
        <taxon>Alveolata</taxon>
        <taxon>Ciliophora</taxon>
        <taxon>Intramacronucleata</taxon>
        <taxon>Oligohymenophorea</taxon>
        <taxon>Peniculida</taxon>
        <taxon>Parameciidae</taxon>
        <taxon>Paramecium</taxon>
    </lineage>
</organism>